<dbReference type="SUPFAM" id="SSF52540">
    <property type="entry name" value="P-loop containing nucleoside triphosphate hydrolases"/>
    <property type="match status" value="1"/>
</dbReference>
<dbReference type="AlphaFoldDB" id="A0A9D9H5V5"/>
<feature type="coiled-coil region" evidence="10">
    <location>
        <begin position="287"/>
        <end position="366"/>
    </location>
</feature>
<evidence type="ECO:0000256" key="4">
    <source>
        <dbReference type="ARBA" id="ARBA00022741"/>
    </source>
</evidence>
<evidence type="ECO:0000256" key="10">
    <source>
        <dbReference type="SAM" id="Coils"/>
    </source>
</evidence>
<reference evidence="12" key="2">
    <citation type="journal article" date="2021" name="PeerJ">
        <title>Extensive microbial diversity within the chicken gut microbiome revealed by metagenomics and culture.</title>
        <authorList>
            <person name="Gilroy R."/>
            <person name="Ravi A."/>
            <person name="Getino M."/>
            <person name="Pursley I."/>
            <person name="Horton D.L."/>
            <person name="Alikhan N.F."/>
            <person name="Baker D."/>
            <person name="Gharbi K."/>
            <person name="Hall N."/>
            <person name="Watson M."/>
            <person name="Adriaenssens E.M."/>
            <person name="Foster-Nyarko E."/>
            <person name="Jarju S."/>
            <person name="Secka A."/>
            <person name="Antonio M."/>
            <person name="Oren A."/>
            <person name="Chaudhuri R.R."/>
            <person name="La Ragione R."/>
            <person name="Hildebrand F."/>
            <person name="Pallen M.J."/>
        </authorList>
    </citation>
    <scope>NUCLEOTIDE SEQUENCE</scope>
    <source>
        <strain evidence="12">7293</strain>
    </source>
</reference>
<keyword evidence="7 9" id="KW-0234">DNA repair</keyword>
<dbReference type="GO" id="GO:0005524">
    <property type="term" value="F:ATP binding"/>
    <property type="evidence" value="ECO:0007669"/>
    <property type="project" value="UniProtKB-KW"/>
</dbReference>
<evidence type="ECO:0000256" key="1">
    <source>
        <dbReference type="ARBA" id="ARBA00003618"/>
    </source>
</evidence>
<dbReference type="PANTHER" id="PTHR11059">
    <property type="entry name" value="DNA REPAIR PROTEIN RECN"/>
    <property type="match status" value="1"/>
</dbReference>
<protein>
    <recommendedName>
        <fullName evidence="3 9">DNA repair protein RecN</fullName>
    </recommendedName>
    <alternativeName>
        <fullName evidence="8 9">Recombination protein N</fullName>
    </alternativeName>
</protein>
<gene>
    <name evidence="12" type="primary">recN</name>
    <name evidence="12" type="ORF">IAA97_08480</name>
</gene>
<dbReference type="Pfam" id="PF02463">
    <property type="entry name" value="SMC_N"/>
    <property type="match status" value="1"/>
</dbReference>
<keyword evidence="4" id="KW-0547">Nucleotide-binding</keyword>
<sequence>MLEQLSVRSYVLIDKLDIAFSDGFTILTGETGSGKSIMLGALSLLLGAKTDKETVRQGEKSAEISGVFTVLSSPQVTEWTERHGIEMEDGMLVIRRLIRVNGRSSYTVNGSPVTVKEGEELGHLLVDVSSQHSHQSLLKADVLRSMLDEFGHLEKLSSEYHLQYRKVREREKNLEIARENIQKALEEADYMRFSLKELDEADLKEGEEEELKAELEIMNSAEFLKESLSSAVQEMRTASSSLSQALEIIRKASRKDQRLTAYTDRTENIGIEADDILLSLRDHLGAIDFSETEMEEKNARLMQLQRIRRRFGGSIEEAIRRRDSFRQKLEDADNSESLLESLSSALEKERAKLADMAEKLLSERKKAASSLEKGIEENLQKLGMPSAEFRIRLDRLNAPGPDGIESVAFLIAPNKGEKLSPIQDTASGGELSRIMLSIKVALRSGNDAPTMLFDEIDSGIGGAVANAVGEEMKALSQTEQVIAITHLPQIASRANAHYLVEKEEEDGRTVTRIRKVEGEERVKEIARLLSGETSGLSLEHARALLEVQGK</sequence>
<proteinExistence type="inferred from homology"/>
<dbReference type="GO" id="GO:0043590">
    <property type="term" value="C:bacterial nucleoid"/>
    <property type="evidence" value="ECO:0007669"/>
    <property type="project" value="TreeGrafter"/>
</dbReference>
<dbReference type="PIRSF" id="PIRSF003128">
    <property type="entry name" value="RecN"/>
    <property type="match status" value="1"/>
</dbReference>
<evidence type="ECO:0000256" key="6">
    <source>
        <dbReference type="ARBA" id="ARBA00022840"/>
    </source>
</evidence>
<dbReference type="CDD" id="cd03241">
    <property type="entry name" value="ABC_RecN"/>
    <property type="match status" value="1"/>
</dbReference>
<dbReference type="EMBL" id="JADIMT010000095">
    <property type="protein sequence ID" value="MBO8436999.1"/>
    <property type="molecule type" value="Genomic_DNA"/>
</dbReference>
<dbReference type="NCBIfam" id="TIGR00634">
    <property type="entry name" value="recN"/>
    <property type="match status" value="1"/>
</dbReference>
<dbReference type="GO" id="GO:0009432">
    <property type="term" value="P:SOS response"/>
    <property type="evidence" value="ECO:0007669"/>
    <property type="project" value="TreeGrafter"/>
</dbReference>
<evidence type="ECO:0000256" key="5">
    <source>
        <dbReference type="ARBA" id="ARBA00022763"/>
    </source>
</evidence>
<evidence type="ECO:0000259" key="11">
    <source>
        <dbReference type="Pfam" id="PF02463"/>
    </source>
</evidence>
<accession>A0A9D9H5V5</accession>
<dbReference type="Proteomes" id="UP000823615">
    <property type="component" value="Unassembled WGS sequence"/>
</dbReference>
<evidence type="ECO:0000313" key="13">
    <source>
        <dbReference type="Proteomes" id="UP000823615"/>
    </source>
</evidence>
<name>A0A9D9H5V5_9SPIO</name>
<keyword evidence="5 9" id="KW-0227">DNA damage</keyword>
<keyword evidence="6" id="KW-0067">ATP-binding</keyword>
<dbReference type="GO" id="GO:0006281">
    <property type="term" value="P:DNA repair"/>
    <property type="evidence" value="ECO:0007669"/>
    <property type="project" value="UniProtKB-KW"/>
</dbReference>
<evidence type="ECO:0000256" key="3">
    <source>
        <dbReference type="ARBA" id="ARBA00021315"/>
    </source>
</evidence>
<evidence type="ECO:0000313" key="12">
    <source>
        <dbReference type="EMBL" id="MBO8436999.1"/>
    </source>
</evidence>
<dbReference type="GO" id="GO:0006310">
    <property type="term" value="P:DNA recombination"/>
    <property type="evidence" value="ECO:0007669"/>
    <property type="project" value="InterPro"/>
</dbReference>
<reference evidence="12" key="1">
    <citation type="submission" date="2020-10" db="EMBL/GenBank/DDBJ databases">
        <authorList>
            <person name="Gilroy R."/>
        </authorList>
    </citation>
    <scope>NUCLEOTIDE SEQUENCE</scope>
    <source>
        <strain evidence="12">7293</strain>
    </source>
</reference>
<keyword evidence="10" id="KW-0175">Coiled coil</keyword>
<comment type="similarity">
    <text evidence="2 9">Belongs to the RecN family.</text>
</comment>
<evidence type="ECO:0000256" key="2">
    <source>
        <dbReference type="ARBA" id="ARBA00009441"/>
    </source>
</evidence>
<evidence type="ECO:0000256" key="9">
    <source>
        <dbReference type="PIRNR" id="PIRNR003128"/>
    </source>
</evidence>
<dbReference type="PANTHER" id="PTHR11059:SF0">
    <property type="entry name" value="DNA REPAIR PROTEIN RECN"/>
    <property type="match status" value="1"/>
</dbReference>
<comment type="caution">
    <text evidence="12">The sequence shown here is derived from an EMBL/GenBank/DDBJ whole genome shotgun (WGS) entry which is preliminary data.</text>
</comment>
<dbReference type="InterPro" id="IPR004604">
    <property type="entry name" value="DNA_recomb/repair_RecN"/>
</dbReference>
<organism evidence="12 13">
    <name type="scientific">Candidatus Ornithospirochaeta stercoripullorum</name>
    <dbReference type="NCBI Taxonomy" id="2840899"/>
    <lineage>
        <taxon>Bacteria</taxon>
        <taxon>Pseudomonadati</taxon>
        <taxon>Spirochaetota</taxon>
        <taxon>Spirochaetia</taxon>
        <taxon>Spirochaetales</taxon>
        <taxon>Spirochaetaceae</taxon>
        <taxon>Spirochaetaceae incertae sedis</taxon>
        <taxon>Candidatus Ornithospirochaeta</taxon>
    </lineage>
</organism>
<dbReference type="InterPro" id="IPR003395">
    <property type="entry name" value="RecF/RecN/SMC_N"/>
</dbReference>
<dbReference type="InterPro" id="IPR027417">
    <property type="entry name" value="P-loop_NTPase"/>
</dbReference>
<feature type="domain" description="RecF/RecN/SMC N-terminal" evidence="11">
    <location>
        <begin position="7"/>
        <end position="505"/>
    </location>
</feature>
<evidence type="ECO:0000256" key="7">
    <source>
        <dbReference type="ARBA" id="ARBA00023204"/>
    </source>
</evidence>
<evidence type="ECO:0000256" key="8">
    <source>
        <dbReference type="ARBA" id="ARBA00033408"/>
    </source>
</evidence>
<dbReference type="Gene3D" id="3.40.50.300">
    <property type="entry name" value="P-loop containing nucleotide triphosphate hydrolases"/>
    <property type="match status" value="2"/>
</dbReference>
<comment type="function">
    <text evidence="1 9">May be involved in recombinational repair of damaged DNA.</text>
</comment>